<dbReference type="AlphaFoldDB" id="A0A9K3GPL2"/>
<evidence type="ECO:0000313" key="2">
    <source>
        <dbReference type="Proteomes" id="UP000265618"/>
    </source>
</evidence>
<accession>A0A9K3GPL2</accession>
<sequence>MEKGRHPFDCVARAANVLQQADYEDEESVYEVLKALEDEVLDPAVLTSVPANNIETLPGLLLPIFDPSNALGAKVMTSAFTVFAGLLRFDSRFRASFAPKTQLQ</sequence>
<evidence type="ECO:0000313" key="1">
    <source>
        <dbReference type="EMBL" id="GIQ90642.1"/>
    </source>
</evidence>
<comment type="caution">
    <text evidence="1">The sequence shown here is derived from an EMBL/GenBank/DDBJ whole genome shotgun (WGS) entry which is preliminary data.</text>
</comment>
<keyword evidence="2" id="KW-1185">Reference proteome</keyword>
<protein>
    <submittedName>
        <fullName evidence="1">Uncharacterized protein</fullName>
    </submittedName>
</protein>
<gene>
    <name evidence="1" type="ORF">KIPB_013510</name>
</gene>
<reference evidence="1 2" key="1">
    <citation type="journal article" date="2018" name="PLoS ONE">
        <title>The draft genome of Kipferlia bialata reveals reductive genome evolution in fornicate parasites.</title>
        <authorList>
            <person name="Tanifuji G."/>
            <person name="Takabayashi S."/>
            <person name="Kume K."/>
            <person name="Takagi M."/>
            <person name="Nakayama T."/>
            <person name="Kamikawa R."/>
            <person name="Inagaki Y."/>
            <person name="Hashimoto T."/>
        </authorList>
    </citation>
    <scope>NUCLEOTIDE SEQUENCE [LARGE SCALE GENOMIC DNA]</scope>
    <source>
        <strain evidence="1">NY0173</strain>
    </source>
</reference>
<proteinExistence type="predicted"/>
<organism evidence="1 2">
    <name type="scientific">Kipferlia bialata</name>
    <dbReference type="NCBI Taxonomy" id="797122"/>
    <lineage>
        <taxon>Eukaryota</taxon>
        <taxon>Metamonada</taxon>
        <taxon>Carpediemonas-like organisms</taxon>
        <taxon>Kipferlia</taxon>
    </lineage>
</organism>
<feature type="non-terminal residue" evidence="1">
    <location>
        <position position="1"/>
    </location>
</feature>
<dbReference type="Proteomes" id="UP000265618">
    <property type="component" value="Unassembled WGS sequence"/>
</dbReference>
<dbReference type="EMBL" id="BDIP01006460">
    <property type="protein sequence ID" value="GIQ90642.1"/>
    <property type="molecule type" value="Genomic_DNA"/>
</dbReference>
<name>A0A9K3GPL2_9EUKA</name>